<protein>
    <submittedName>
        <fullName evidence="5">Malic enzyme</fullName>
    </submittedName>
</protein>
<dbReference type="FunFam" id="3.40.50.10380:FF:000003">
    <property type="entry name" value="NADP-dependent malic enzyme"/>
    <property type="match status" value="1"/>
</dbReference>
<evidence type="ECO:0000256" key="3">
    <source>
        <dbReference type="RuleBase" id="RU003427"/>
    </source>
</evidence>
<dbReference type="InterPro" id="IPR051674">
    <property type="entry name" value="Malate_Decarboxylase"/>
</dbReference>
<dbReference type="Gene3D" id="3.40.50.10380">
    <property type="entry name" value="Malic enzyme, N-terminal domain"/>
    <property type="match status" value="1"/>
</dbReference>
<dbReference type="EMBL" id="CP003360">
    <property type="protein sequence ID" value="AFM26825.1"/>
    <property type="molecule type" value="Genomic_DNA"/>
</dbReference>
<dbReference type="KEGG" id="dti:Desti_4188"/>
<dbReference type="PROSITE" id="PS51671">
    <property type="entry name" value="ACT"/>
    <property type="match status" value="1"/>
</dbReference>
<dbReference type="InterPro" id="IPR046346">
    <property type="entry name" value="Aminoacid_DH-like_N_sf"/>
</dbReference>
<dbReference type="RefSeq" id="WP_014811947.1">
    <property type="nucleotide sequence ID" value="NC_018025.1"/>
</dbReference>
<gene>
    <name evidence="5" type="ordered locus">Desti_4188</name>
</gene>
<evidence type="ECO:0000313" key="5">
    <source>
        <dbReference type="EMBL" id="AFM26825.1"/>
    </source>
</evidence>
<proteinExistence type="inferred from homology"/>
<dbReference type="Pfam" id="PF00390">
    <property type="entry name" value="malic"/>
    <property type="match status" value="1"/>
</dbReference>
<dbReference type="InterPro" id="IPR002912">
    <property type="entry name" value="ACT_dom"/>
</dbReference>
<evidence type="ECO:0000259" key="4">
    <source>
        <dbReference type="PROSITE" id="PS51671"/>
    </source>
</evidence>
<organism evidence="5 6">
    <name type="scientific">Desulfomonile tiedjei (strain ATCC 49306 / DSM 6799 / DCB-1)</name>
    <dbReference type="NCBI Taxonomy" id="706587"/>
    <lineage>
        <taxon>Bacteria</taxon>
        <taxon>Pseudomonadati</taxon>
        <taxon>Thermodesulfobacteriota</taxon>
        <taxon>Desulfomonilia</taxon>
        <taxon>Desulfomonilales</taxon>
        <taxon>Desulfomonilaceae</taxon>
        <taxon>Desulfomonile</taxon>
    </lineage>
</organism>
<dbReference type="InterPro" id="IPR036291">
    <property type="entry name" value="NAD(P)-bd_dom_sf"/>
</dbReference>
<dbReference type="InterPro" id="IPR037062">
    <property type="entry name" value="Malic_N_dom_sf"/>
</dbReference>
<dbReference type="GO" id="GO:0004470">
    <property type="term" value="F:malic enzyme activity"/>
    <property type="evidence" value="ECO:0007669"/>
    <property type="project" value="InterPro"/>
</dbReference>
<dbReference type="SMART" id="SM00919">
    <property type="entry name" value="Malic_M"/>
    <property type="match status" value="1"/>
</dbReference>
<dbReference type="InterPro" id="IPR045213">
    <property type="entry name" value="Malic_NAD-bd_bact_type"/>
</dbReference>
<evidence type="ECO:0000256" key="1">
    <source>
        <dbReference type="ARBA" id="ARBA00008785"/>
    </source>
</evidence>
<name>I4CB84_DESTA</name>
<dbReference type="Proteomes" id="UP000006055">
    <property type="component" value="Chromosome"/>
</dbReference>
<dbReference type="SMART" id="SM01274">
    <property type="entry name" value="malic"/>
    <property type="match status" value="1"/>
</dbReference>
<evidence type="ECO:0000313" key="6">
    <source>
        <dbReference type="Proteomes" id="UP000006055"/>
    </source>
</evidence>
<accession>I4CB84</accession>
<dbReference type="eggNOG" id="COG0281">
    <property type="taxonomic scope" value="Bacteria"/>
</dbReference>
<comment type="similarity">
    <text evidence="1 3">Belongs to the malic enzymes family.</text>
</comment>
<keyword evidence="6" id="KW-1185">Reference proteome</keyword>
<dbReference type="InterPro" id="IPR001891">
    <property type="entry name" value="Malic_OxRdtase"/>
</dbReference>
<dbReference type="HOGENOM" id="CLU_034446_2_1_7"/>
<dbReference type="InterPro" id="IPR012301">
    <property type="entry name" value="Malic_N_dom"/>
</dbReference>
<dbReference type="Pfam" id="PF03949">
    <property type="entry name" value="Malic_M"/>
    <property type="match status" value="1"/>
</dbReference>
<keyword evidence="2" id="KW-0560">Oxidoreductase</keyword>
<sequence>MSKHNSPSYSLTIRLRFDRKPGALARVATTIGFQEALVGSIPIIKIEKDKVTREFDIYARDEEHERRIIAALEALPGVEILGVTDRTFAYHEGGKIEVVARKHLGGREDLSMAYTPGVGRISLAVSDDPNLAYQYTMKGNAVAVVTDGTAVLGLGNIGPYGALPVMEGKAMIFKEFAGINAFPICLNVKDVDSIVSVVKAMSPAFAGINLEDISAPRCFEIEKRLTEELDIPVFHDDQHGTAIAVLAALQNALLRVEKELSSVRIVIVGIGAAGVACIKTLIEAGATDIIACDRVGSIFQGRSEGMNPAKEEIAQLTNRENLACSLPDMLKDADVFIGLSSGNLLQPHDLKLMAKDPIVFALANPIPEVDPWDALDYAKVVATGRSDFPNQINNALVFPGVFRGALDSRATKITLEMRIAAAKAIAGLVKEDELADQYIIPGIFNRDVCPTVAAAVAQAAKESGAVRL</sequence>
<dbReference type="GO" id="GO:0016616">
    <property type="term" value="F:oxidoreductase activity, acting on the CH-OH group of donors, NAD or NADP as acceptor"/>
    <property type="evidence" value="ECO:0007669"/>
    <property type="project" value="InterPro"/>
</dbReference>
<dbReference type="Gene3D" id="3.40.50.720">
    <property type="entry name" value="NAD(P)-binding Rossmann-like Domain"/>
    <property type="match status" value="1"/>
</dbReference>
<dbReference type="GO" id="GO:0046872">
    <property type="term" value="F:metal ion binding"/>
    <property type="evidence" value="ECO:0007669"/>
    <property type="project" value="UniProtKB-KW"/>
</dbReference>
<dbReference type="PANTHER" id="PTHR43237">
    <property type="entry name" value="NADP-DEPENDENT MALIC ENZYME"/>
    <property type="match status" value="1"/>
</dbReference>
<dbReference type="STRING" id="706587.Desti_4188"/>
<feature type="domain" description="ACT" evidence="4">
    <location>
        <begin position="12"/>
        <end position="86"/>
    </location>
</feature>
<dbReference type="PATRIC" id="fig|706587.4.peg.4747"/>
<dbReference type="PANTHER" id="PTHR43237:SF4">
    <property type="entry name" value="NADP-DEPENDENT MALIC ENZYME"/>
    <property type="match status" value="1"/>
</dbReference>
<reference evidence="6" key="1">
    <citation type="submission" date="2012-06" db="EMBL/GenBank/DDBJ databases">
        <title>Complete sequence of chromosome of Desulfomonile tiedjei DSM 6799.</title>
        <authorList>
            <person name="Lucas S."/>
            <person name="Copeland A."/>
            <person name="Lapidus A."/>
            <person name="Glavina del Rio T."/>
            <person name="Dalin E."/>
            <person name="Tice H."/>
            <person name="Bruce D."/>
            <person name="Goodwin L."/>
            <person name="Pitluck S."/>
            <person name="Peters L."/>
            <person name="Ovchinnikova G."/>
            <person name="Zeytun A."/>
            <person name="Lu M."/>
            <person name="Kyrpides N."/>
            <person name="Mavromatis K."/>
            <person name="Ivanova N."/>
            <person name="Brettin T."/>
            <person name="Detter J.C."/>
            <person name="Han C."/>
            <person name="Larimer F."/>
            <person name="Land M."/>
            <person name="Hauser L."/>
            <person name="Markowitz V."/>
            <person name="Cheng J.-F."/>
            <person name="Hugenholtz P."/>
            <person name="Woyke T."/>
            <person name="Wu D."/>
            <person name="Spring S."/>
            <person name="Schroeder M."/>
            <person name="Brambilla E."/>
            <person name="Klenk H.-P."/>
            <person name="Eisen J.A."/>
        </authorList>
    </citation>
    <scope>NUCLEOTIDE SEQUENCE [LARGE SCALE GENOMIC DNA]</scope>
    <source>
        <strain evidence="6">ATCC 49306 / DSM 6799 / DCB-1</strain>
    </source>
</reference>
<keyword evidence="3" id="KW-0479">Metal-binding</keyword>
<dbReference type="CDD" id="cd05311">
    <property type="entry name" value="NAD_bind_2_malic_enz"/>
    <property type="match status" value="1"/>
</dbReference>
<dbReference type="InterPro" id="IPR012302">
    <property type="entry name" value="Malic_NAD-bd"/>
</dbReference>
<dbReference type="GO" id="GO:0051287">
    <property type="term" value="F:NAD binding"/>
    <property type="evidence" value="ECO:0007669"/>
    <property type="project" value="InterPro"/>
</dbReference>
<dbReference type="AlphaFoldDB" id="I4CB84"/>
<dbReference type="PRINTS" id="PR00072">
    <property type="entry name" value="MALOXRDTASE"/>
</dbReference>
<dbReference type="OrthoDB" id="9805787at2"/>
<dbReference type="SUPFAM" id="SSF51735">
    <property type="entry name" value="NAD(P)-binding Rossmann-fold domains"/>
    <property type="match status" value="1"/>
</dbReference>
<dbReference type="SUPFAM" id="SSF53223">
    <property type="entry name" value="Aminoacid dehydrogenase-like, N-terminal domain"/>
    <property type="match status" value="1"/>
</dbReference>
<evidence type="ECO:0000256" key="2">
    <source>
        <dbReference type="ARBA" id="ARBA00023002"/>
    </source>
</evidence>